<dbReference type="Pfam" id="PF13310">
    <property type="entry name" value="Virulence_RhuM"/>
    <property type="match status" value="1"/>
</dbReference>
<dbReference type="PANTHER" id="PTHR35810">
    <property type="entry name" value="CYTOPLASMIC PROTEIN-RELATED"/>
    <property type="match status" value="1"/>
</dbReference>
<dbReference type="OrthoDB" id="9802752at2"/>
<dbReference type="EMBL" id="PCMW01000046">
    <property type="protein sequence ID" value="PDS24198.1"/>
    <property type="molecule type" value="Genomic_DNA"/>
</dbReference>
<comment type="caution">
    <text evidence="1">The sequence shown here is derived from an EMBL/GenBank/DDBJ whole genome shotgun (WGS) entry which is preliminary data.</text>
</comment>
<dbReference type="InterPro" id="IPR011204">
    <property type="entry name" value="Virulence_RhuM-like"/>
</dbReference>
<dbReference type="AlphaFoldDB" id="A0A2H3KLT5"/>
<dbReference type="RefSeq" id="WP_097554181.1">
    <property type="nucleotide sequence ID" value="NZ_PCMW01000046.1"/>
</dbReference>
<sequence>MEEKNIIIYNTQDGKTSVSLLTKDGTVWMNQNQLAELFDTSKQNIGQHIASILEDNELEQNSVVKNYFTTAADGKDYNVTFYSLEMILAIGFRVRSKRGTQFRQWANQNLASYMIKGFVMDDERLKNPDGRPDYFDELLARIRDVRASEKRFYQKVRDLFSLSSDYDGSDKATQMFYAETQNKILFAITGKTAAEIVVSRANPNLPNMALTSWKGKVVRKQDIYIAKNYLTEDEIDNLNRFVTVFLETAELRAKNRQDITMAFWKENIDKIILLNDKAILQGKGKVSHPQMEKKVDALFASFDAKRKVEDAKQADAQDLEELKALEKKIKNNKK</sequence>
<evidence type="ECO:0000313" key="1">
    <source>
        <dbReference type="EMBL" id="PDS24198.1"/>
    </source>
</evidence>
<dbReference type="PIRSF" id="PIRSF015268">
    <property type="entry name" value="Virulence_RhuM"/>
    <property type="match status" value="1"/>
</dbReference>
<gene>
    <name evidence="1" type="ORF">B0A77_08670</name>
</gene>
<accession>A0A2H3KLT5</accession>
<dbReference type="PANTHER" id="PTHR35810:SF1">
    <property type="entry name" value="CYTOPLASMIC PROTEIN"/>
    <property type="match status" value="1"/>
</dbReference>
<dbReference type="Proteomes" id="UP000220828">
    <property type="component" value="Unassembled WGS sequence"/>
</dbReference>
<organism evidence="1 2">
    <name type="scientific">Flavobacterium branchiophilum</name>
    <dbReference type="NCBI Taxonomy" id="55197"/>
    <lineage>
        <taxon>Bacteria</taxon>
        <taxon>Pseudomonadati</taxon>
        <taxon>Bacteroidota</taxon>
        <taxon>Flavobacteriia</taxon>
        <taxon>Flavobacteriales</taxon>
        <taxon>Flavobacteriaceae</taxon>
        <taxon>Flavobacterium</taxon>
    </lineage>
</organism>
<name>A0A2H3KLT5_9FLAO</name>
<evidence type="ECO:0000313" key="2">
    <source>
        <dbReference type="Proteomes" id="UP000220828"/>
    </source>
</evidence>
<reference evidence="1 2" key="1">
    <citation type="submission" date="2017-09" db="EMBL/GenBank/DDBJ databases">
        <title>Whole genomes of Flavobacteriaceae.</title>
        <authorList>
            <person name="Stine C."/>
            <person name="Li C."/>
            <person name="Tadesse D."/>
        </authorList>
    </citation>
    <scope>NUCLEOTIDE SEQUENCE [LARGE SCALE GENOMIC DNA]</scope>
    <source>
        <strain evidence="1 2">ATCC 35036</strain>
    </source>
</reference>
<proteinExistence type="predicted"/>
<protein>
    <submittedName>
        <fullName evidence="1">Hydroxyacid dehydrogenase</fullName>
    </submittedName>
</protein>